<protein>
    <recommendedName>
        <fullName evidence="2">Bulb-type lectin domain-containing protein</fullName>
    </recommendedName>
</protein>
<feature type="non-terminal residue" evidence="1">
    <location>
        <position position="1"/>
    </location>
</feature>
<dbReference type="EMBL" id="LAZR01054699">
    <property type="protein sequence ID" value="KKK77981.1"/>
    <property type="molecule type" value="Genomic_DNA"/>
</dbReference>
<proteinExistence type="predicted"/>
<sequence>EVTFEINTSGGTDVSKTISNTEFQTYSLYFMAASTTSDLIWIKEFPGLFLNIGNEIPIAIDKDFKNLYITGRYTGDFDLAGDASLFTAQDQYEFFVAKYSTSGEFEWVYEGYFDPQELAVAPDNSGNVLLSGIYSDHINIGGIPITHQGGDDAFLTKLNSTGEPVWAFGLGGDNIEYMCYVATDASDNIYLAGEFLSENLTVGSTQHVMAEGDGNVFVSKLDKDGNVIWIKTKAGSPVPGNDYSSWPTGLVTDPAGNVFIKGWHGDSAYFDSHLLRSTHGPYSYYNAKLDTDGNTVWVNSINEKQYGFDYNLFDVDDAGNVYLGAQARDTLWFGSDFTYTEVQQGDYDLFVAQYKANGDLGCVKTIGGDRNYSNMRSVAVMDADRIFVGGYIGSTAEF</sequence>
<comment type="caution">
    <text evidence="1">The sequence shown here is derived from an EMBL/GenBank/DDBJ whole genome shotgun (WGS) entry which is preliminary data.</text>
</comment>
<evidence type="ECO:0000313" key="1">
    <source>
        <dbReference type="EMBL" id="KKK77981.1"/>
    </source>
</evidence>
<gene>
    <name evidence="1" type="ORF">LCGC14_2848140</name>
</gene>
<evidence type="ECO:0008006" key="2">
    <source>
        <dbReference type="Google" id="ProtNLM"/>
    </source>
</evidence>
<organism evidence="1">
    <name type="scientific">marine sediment metagenome</name>
    <dbReference type="NCBI Taxonomy" id="412755"/>
    <lineage>
        <taxon>unclassified sequences</taxon>
        <taxon>metagenomes</taxon>
        <taxon>ecological metagenomes</taxon>
    </lineage>
</organism>
<name>A0A0F9B060_9ZZZZ</name>
<dbReference type="PANTHER" id="PTHR35580:SF1">
    <property type="entry name" value="PHYTASE-LIKE DOMAIN-CONTAINING PROTEIN"/>
    <property type="match status" value="1"/>
</dbReference>
<dbReference type="InterPro" id="IPR011042">
    <property type="entry name" value="6-blade_b-propeller_TolB-like"/>
</dbReference>
<dbReference type="PANTHER" id="PTHR35580">
    <property type="entry name" value="CELL SURFACE GLYCOPROTEIN (S-LAYER PROTEIN)-LIKE PROTEIN"/>
    <property type="match status" value="1"/>
</dbReference>
<reference evidence="1" key="1">
    <citation type="journal article" date="2015" name="Nature">
        <title>Complex archaea that bridge the gap between prokaryotes and eukaryotes.</title>
        <authorList>
            <person name="Spang A."/>
            <person name="Saw J.H."/>
            <person name="Jorgensen S.L."/>
            <person name="Zaremba-Niedzwiedzka K."/>
            <person name="Martijn J."/>
            <person name="Lind A.E."/>
            <person name="van Eijk R."/>
            <person name="Schleper C."/>
            <person name="Guy L."/>
            <person name="Ettema T.J."/>
        </authorList>
    </citation>
    <scope>NUCLEOTIDE SEQUENCE</scope>
</reference>
<dbReference type="Gene3D" id="2.120.10.30">
    <property type="entry name" value="TolB, C-terminal domain"/>
    <property type="match status" value="1"/>
</dbReference>
<feature type="non-terminal residue" evidence="1">
    <location>
        <position position="398"/>
    </location>
</feature>
<dbReference type="AlphaFoldDB" id="A0A0F9B060"/>
<dbReference type="SUPFAM" id="SSF63829">
    <property type="entry name" value="Calcium-dependent phosphotriesterase"/>
    <property type="match status" value="1"/>
</dbReference>
<dbReference type="InterPro" id="IPR052918">
    <property type="entry name" value="Motility_Chemotaxis_Reg"/>
</dbReference>
<accession>A0A0F9B060</accession>